<name>A0A914PBE7_9BILA</name>
<evidence type="ECO:0000256" key="2">
    <source>
        <dbReference type="SAM" id="MobiDB-lite"/>
    </source>
</evidence>
<accession>A0A914PBE7</accession>
<keyword evidence="3" id="KW-1133">Transmembrane helix</keyword>
<feature type="compositionally biased region" description="Low complexity" evidence="2">
    <location>
        <begin position="181"/>
        <end position="195"/>
    </location>
</feature>
<sequence>MGVYFTEESKNSFLKSSVFHKKDDKRKLYFFLPIYIGIGITFILLCLLSILIPIWLKDIAVLEKLVEQEFSGVRVQSNTAWRDLLKIESDDPTVSWARIRRQTSEEFSNYDYHPDPSTLTTNEASYDGEGSQRQSLYPAQPLSSNYNYNNYREQKCCCDLQSILTSGNIDQLPVLSQCKTGVKGPPGQKGPVGEPGYDGRPGRPGLDFSFYFGESRAEFNNEPPAVVYPSDDPYAASVINPYPSPPSSSPRYCEPCPPGKPGPEGPKGRPGNPGMKGVTGSSGKHGLPGRAGNRGPTGDMGPPGRHGYGGIPGPNGADGIKGGVGAPGVKGQRGDTGLSGIRGPQGPDGTPGYTGRVGIRGPRGIKGQRGLDGIDGPPGRPGAPGDDGFYCACPPRTSAFSNSNDDYQQQNYSPQRPSSSIHSFVQPPRPITPSPPAIQPILQRPFQNRQNPNEFTRKIYINDPTENAIPIAPRREFQGNSNNNHRSISTNIHSNFVSPSNPQYEENNAFVGRNVFTTNRSKCHYVEICQNQILMLTDRPPPIRTWQTTTEEQTYGLDEDFINPRKKILHRHHQIA</sequence>
<feature type="compositionally biased region" description="Gly residues" evidence="2">
    <location>
        <begin position="304"/>
        <end position="313"/>
    </location>
</feature>
<feature type="compositionally biased region" description="Pro residues" evidence="2">
    <location>
        <begin position="255"/>
        <end position="264"/>
    </location>
</feature>
<keyword evidence="4" id="KW-1185">Reference proteome</keyword>
<protein>
    <submittedName>
        <fullName evidence="5">Uncharacterized protein</fullName>
    </submittedName>
</protein>
<dbReference type="AlphaFoldDB" id="A0A914PBE7"/>
<dbReference type="WBParaSite" id="PDA_v2.g14893.t1">
    <property type="protein sequence ID" value="PDA_v2.g14893.t1"/>
    <property type="gene ID" value="PDA_v2.g14893"/>
</dbReference>
<proteinExistence type="predicted"/>
<keyword evidence="3" id="KW-0472">Membrane</keyword>
<feature type="region of interest" description="Disordered" evidence="2">
    <location>
        <begin position="107"/>
        <end position="139"/>
    </location>
</feature>
<dbReference type="Gene3D" id="1.20.5.320">
    <property type="entry name" value="6-Phosphogluconate Dehydrogenase, domain 3"/>
    <property type="match status" value="1"/>
</dbReference>
<evidence type="ECO:0000256" key="1">
    <source>
        <dbReference type="ARBA" id="ARBA00022737"/>
    </source>
</evidence>
<dbReference type="PANTHER" id="PTHR24637">
    <property type="entry name" value="COLLAGEN"/>
    <property type="match status" value="1"/>
</dbReference>
<keyword evidence="3" id="KW-0812">Transmembrane</keyword>
<feature type="region of interest" description="Disordered" evidence="2">
    <location>
        <begin position="181"/>
        <end position="206"/>
    </location>
</feature>
<organism evidence="4 5">
    <name type="scientific">Panagrolaimus davidi</name>
    <dbReference type="NCBI Taxonomy" id="227884"/>
    <lineage>
        <taxon>Eukaryota</taxon>
        <taxon>Metazoa</taxon>
        <taxon>Ecdysozoa</taxon>
        <taxon>Nematoda</taxon>
        <taxon>Chromadorea</taxon>
        <taxon>Rhabditida</taxon>
        <taxon>Tylenchina</taxon>
        <taxon>Panagrolaimomorpha</taxon>
        <taxon>Panagrolaimoidea</taxon>
        <taxon>Panagrolaimidae</taxon>
        <taxon>Panagrolaimus</taxon>
    </lineage>
</organism>
<dbReference type="InterPro" id="IPR008160">
    <property type="entry name" value="Collagen"/>
</dbReference>
<evidence type="ECO:0000313" key="5">
    <source>
        <dbReference type="WBParaSite" id="PDA_v2.g14893.t1"/>
    </source>
</evidence>
<evidence type="ECO:0000313" key="4">
    <source>
        <dbReference type="Proteomes" id="UP000887578"/>
    </source>
</evidence>
<evidence type="ECO:0000256" key="3">
    <source>
        <dbReference type="SAM" id="Phobius"/>
    </source>
</evidence>
<dbReference type="Proteomes" id="UP000887578">
    <property type="component" value="Unplaced"/>
</dbReference>
<dbReference type="PANTHER" id="PTHR24637:SF421">
    <property type="entry name" value="CUTICLE COLLAGEN DPY-2"/>
    <property type="match status" value="1"/>
</dbReference>
<feature type="compositionally biased region" description="Polar residues" evidence="2">
    <location>
        <begin position="398"/>
        <end position="423"/>
    </location>
</feature>
<feature type="transmembrane region" description="Helical" evidence="3">
    <location>
        <begin position="28"/>
        <end position="56"/>
    </location>
</feature>
<keyword evidence="1" id="KW-0677">Repeat</keyword>
<dbReference type="Pfam" id="PF01391">
    <property type="entry name" value="Collagen"/>
    <property type="match status" value="2"/>
</dbReference>
<feature type="region of interest" description="Disordered" evidence="2">
    <location>
        <begin position="238"/>
        <end position="432"/>
    </location>
</feature>
<feature type="compositionally biased region" description="Gly residues" evidence="2">
    <location>
        <begin position="319"/>
        <end position="328"/>
    </location>
</feature>
<reference evidence="5" key="1">
    <citation type="submission" date="2022-11" db="UniProtKB">
        <authorList>
            <consortium name="WormBaseParasite"/>
        </authorList>
    </citation>
    <scope>IDENTIFICATION</scope>
</reference>